<keyword evidence="3 4" id="KW-0975">Bacterial flagellum</keyword>
<evidence type="ECO:0000313" key="8">
    <source>
        <dbReference type="Proteomes" id="UP000342249"/>
    </source>
</evidence>
<accession>A0A5N7J386</accession>
<dbReference type="PANTHER" id="PTHR42792">
    <property type="entry name" value="FLAGELLIN"/>
    <property type="match status" value="1"/>
</dbReference>
<dbReference type="Proteomes" id="UP000342249">
    <property type="component" value="Unassembled WGS sequence"/>
</dbReference>
<evidence type="ECO:0000259" key="6">
    <source>
        <dbReference type="Pfam" id="PF00700"/>
    </source>
</evidence>
<gene>
    <name evidence="7" type="ORF">E4V82_13925</name>
</gene>
<dbReference type="Pfam" id="PF00700">
    <property type="entry name" value="Flagellin_C"/>
    <property type="match status" value="1"/>
</dbReference>
<keyword evidence="7" id="KW-0282">Flagellum</keyword>
<comment type="similarity">
    <text evidence="1 4">Belongs to the bacterial flagellin family.</text>
</comment>
<keyword evidence="7" id="KW-0969">Cilium</keyword>
<dbReference type="InterPro" id="IPR046358">
    <property type="entry name" value="Flagellin_C"/>
</dbReference>
<protein>
    <recommendedName>
        <fullName evidence="2 4">Flagellin</fullName>
    </recommendedName>
</protein>
<comment type="caution">
    <text evidence="7">The sequence shown here is derived from an EMBL/GenBank/DDBJ whole genome shotgun (WGS) entry which is preliminary data.</text>
</comment>
<dbReference type="AlphaFoldDB" id="A0A5N7J386"/>
<dbReference type="Pfam" id="PF00669">
    <property type="entry name" value="Flagellin_N"/>
    <property type="match status" value="1"/>
</dbReference>
<dbReference type="GO" id="GO:0005198">
    <property type="term" value="F:structural molecule activity"/>
    <property type="evidence" value="ECO:0007669"/>
    <property type="project" value="UniProtKB-UniRule"/>
</dbReference>
<evidence type="ECO:0000256" key="3">
    <source>
        <dbReference type="ARBA" id="ARBA00023143"/>
    </source>
</evidence>
<dbReference type="SUPFAM" id="SSF64518">
    <property type="entry name" value="Phase 1 flagellin"/>
    <property type="match status" value="1"/>
</dbReference>
<dbReference type="InterPro" id="IPR001492">
    <property type="entry name" value="Flagellin"/>
</dbReference>
<keyword evidence="4" id="KW-0964">Secreted</keyword>
<dbReference type="PRINTS" id="PR00207">
    <property type="entry name" value="FLAGELLIN"/>
</dbReference>
<evidence type="ECO:0000259" key="5">
    <source>
        <dbReference type="Pfam" id="PF00669"/>
    </source>
</evidence>
<reference evidence="7 8" key="1">
    <citation type="journal article" date="2019" name="Lett. Appl. Microbiol.">
        <title>A case of 'blown pack' spoilage of vacuum-packaged pork likely associated with Clostridium estertheticum in Canada.</title>
        <authorList>
            <person name="Zhang P."/>
            <person name="Ward P."/>
            <person name="McMullen L.M."/>
            <person name="Yang X."/>
        </authorList>
    </citation>
    <scope>NUCLEOTIDE SEQUENCE [LARGE SCALE GENOMIC DNA]</scope>
    <source>
        <strain evidence="7 8">MA19</strain>
    </source>
</reference>
<organism evidence="7 8">
    <name type="scientific">Clostridium estertheticum</name>
    <dbReference type="NCBI Taxonomy" id="238834"/>
    <lineage>
        <taxon>Bacteria</taxon>
        <taxon>Bacillati</taxon>
        <taxon>Bacillota</taxon>
        <taxon>Clostridia</taxon>
        <taxon>Eubacteriales</taxon>
        <taxon>Clostridiaceae</taxon>
        <taxon>Clostridium</taxon>
    </lineage>
</organism>
<dbReference type="PANTHER" id="PTHR42792:SF2">
    <property type="entry name" value="FLAGELLIN"/>
    <property type="match status" value="1"/>
</dbReference>
<dbReference type="Gene3D" id="1.20.1330.10">
    <property type="entry name" value="f41 fragment of flagellin, N-terminal domain"/>
    <property type="match status" value="1"/>
</dbReference>
<keyword evidence="7" id="KW-0966">Cell projection</keyword>
<comment type="subcellular location">
    <subcellularLocation>
        <location evidence="4">Secreted</location>
    </subcellularLocation>
    <subcellularLocation>
        <location evidence="4">Bacterial flagellum</location>
    </subcellularLocation>
</comment>
<evidence type="ECO:0000256" key="1">
    <source>
        <dbReference type="ARBA" id="ARBA00005709"/>
    </source>
</evidence>
<evidence type="ECO:0000256" key="2">
    <source>
        <dbReference type="ARBA" id="ARBA00020110"/>
    </source>
</evidence>
<feature type="domain" description="Flagellin N-terminal" evidence="5">
    <location>
        <begin position="3"/>
        <end position="138"/>
    </location>
</feature>
<dbReference type="RefSeq" id="WP_152752734.1">
    <property type="nucleotide sequence ID" value="NZ_SPSE01000033.1"/>
</dbReference>
<dbReference type="GO" id="GO:0005576">
    <property type="term" value="C:extracellular region"/>
    <property type="evidence" value="ECO:0007669"/>
    <property type="project" value="UniProtKB-SubCell"/>
</dbReference>
<sequence length="274" mass="29912">MIINNNFSLLNSYNKLTKNKPQSENVIEKISSGKRINKSSDDAAGLAISESFKAQVRGLSVAQNCMGDGISLLQVTDGALGEISTLLHRMKETSVQASTGTLSNEDRKALDNEFNQMKAGIDEISQSTNFNDIKLLTDDKSLYIQTRDTPYASYSIKLFDTSTTALGLDAASLNSQTDSSNAISKIDEALIRVINNRTSIGADLNSLQHSLTDAANANYNINVSLSQIEDINMATATMKMVRFNALESASNQMLLSSRLNNENVNNILNKWLQS</sequence>
<dbReference type="EMBL" id="SPSF01000032">
    <property type="protein sequence ID" value="MPQ63204.1"/>
    <property type="molecule type" value="Genomic_DNA"/>
</dbReference>
<evidence type="ECO:0000313" key="7">
    <source>
        <dbReference type="EMBL" id="MPQ63204.1"/>
    </source>
</evidence>
<dbReference type="GO" id="GO:0009288">
    <property type="term" value="C:bacterial-type flagellum"/>
    <property type="evidence" value="ECO:0007669"/>
    <property type="project" value="UniProtKB-SubCell"/>
</dbReference>
<comment type="function">
    <text evidence="4">Flagellin is the subunit protein which polymerizes to form the filaments of bacterial flagella.</text>
</comment>
<evidence type="ECO:0000256" key="4">
    <source>
        <dbReference type="RuleBase" id="RU362073"/>
    </source>
</evidence>
<dbReference type="InterPro" id="IPR001029">
    <property type="entry name" value="Flagellin_N"/>
</dbReference>
<proteinExistence type="inferred from homology"/>
<name>A0A5N7J386_9CLOT</name>
<feature type="domain" description="Flagellin C-terminal" evidence="6">
    <location>
        <begin position="183"/>
        <end position="264"/>
    </location>
</feature>